<feature type="domain" description="AFP-like" evidence="1">
    <location>
        <begin position="313"/>
        <end position="365"/>
    </location>
</feature>
<dbReference type="SUPFAM" id="SSF51569">
    <property type="entry name" value="Aldolase"/>
    <property type="match status" value="1"/>
</dbReference>
<dbReference type="Proteomes" id="UP000078596">
    <property type="component" value="Chromosome"/>
</dbReference>
<dbReference type="SMART" id="SM00858">
    <property type="entry name" value="SAF"/>
    <property type="match status" value="1"/>
</dbReference>
<dbReference type="InterPro" id="IPR057736">
    <property type="entry name" value="SAF_PseI/NeuA/NeuB"/>
</dbReference>
<evidence type="ECO:0000313" key="3">
    <source>
        <dbReference type="Proteomes" id="UP000078596"/>
    </source>
</evidence>
<dbReference type="GO" id="GO:0047444">
    <property type="term" value="F:N-acylneuraminate-9-phosphate synthase activity"/>
    <property type="evidence" value="ECO:0007669"/>
    <property type="project" value="TreeGrafter"/>
</dbReference>
<dbReference type="SUPFAM" id="SSF51269">
    <property type="entry name" value="AFP III-like domain"/>
    <property type="match status" value="1"/>
</dbReference>
<dbReference type="InterPro" id="IPR013974">
    <property type="entry name" value="SAF"/>
</dbReference>
<dbReference type="Pfam" id="PF03102">
    <property type="entry name" value="NeuB"/>
    <property type="match status" value="1"/>
</dbReference>
<dbReference type="Pfam" id="PF08666">
    <property type="entry name" value="SAF"/>
    <property type="match status" value="1"/>
</dbReference>
<evidence type="ECO:0000259" key="1">
    <source>
        <dbReference type="PROSITE" id="PS50844"/>
    </source>
</evidence>
<name>A0A191ZKF7_9GAMM</name>
<dbReference type="PROSITE" id="PS50844">
    <property type="entry name" value="AFP_LIKE"/>
    <property type="match status" value="1"/>
</dbReference>
<dbReference type="InterPro" id="IPR020007">
    <property type="entry name" value="NeuB/NeuA"/>
</dbReference>
<dbReference type="PANTHER" id="PTHR42966:SF1">
    <property type="entry name" value="SIALIC ACID SYNTHASE"/>
    <property type="match status" value="1"/>
</dbReference>
<reference evidence="2 3" key="1">
    <citation type="submission" date="2016-06" db="EMBL/GenBank/DDBJ databases">
        <title>Insight into the functional genes involving in sulfur oxidation in Pearl River water.</title>
        <authorList>
            <person name="Luo J."/>
            <person name="Tan X."/>
            <person name="Lin W."/>
        </authorList>
    </citation>
    <scope>NUCLEOTIDE SEQUENCE [LARGE SCALE GENOMIC DNA]</scope>
    <source>
        <strain evidence="2 3">LS2</strain>
    </source>
</reference>
<dbReference type="InterPro" id="IPR013785">
    <property type="entry name" value="Aldolase_TIM"/>
</dbReference>
<dbReference type="NCBIfam" id="TIGR03569">
    <property type="entry name" value="NeuB_NnaB"/>
    <property type="match status" value="1"/>
</dbReference>
<dbReference type="Gene3D" id="3.90.1210.10">
    <property type="entry name" value="Antifreeze-like/N-acetylneuraminic acid synthase C-terminal domain"/>
    <property type="match status" value="1"/>
</dbReference>
<dbReference type="KEGG" id="haz:A9404_06820"/>
<dbReference type="OrthoDB" id="9781701at2"/>
<dbReference type="EMBL" id="CP016027">
    <property type="protein sequence ID" value="ANJ68332.1"/>
    <property type="molecule type" value="Genomic_DNA"/>
</dbReference>
<dbReference type="GO" id="GO:0016051">
    <property type="term" value="P:carbohydrate biosynthetic process"/>
    <property type="evidence" value="ECO:0007669"/>
    <property type="project" value="InterPro"/>
</dbReference>
<protein>
    <submittedName>
        <fullName evidence="2">N-acetylneuraminate synthase</fullName>
    </submittedName>
</protein>
<accession>A0A191ZKF7</accession>
<dbReference type="InterPro" id="IPR013132">
    <property type="entry name" value="PseI/NeuA/B-like_N"/>
</dbReference>
<dbReference type="STRING" id="1860122.A9404_06820"/>
<dbReference type="PANTHER" id="PTHR42966">
    <property type="entry name" value="N-ACETYLNEURAMINATE SYNTHASE"/>
    <property type="match status" value="1"/>
</dbReference>
<dbReference type="CDD" id="cd11615">
    <property type="entry name" value="SAF_NeuB_like"/>
    <property type="match status" value="1"/>
</dbReference>
<dbReference type="AlphaFoldDB" id="A0A191ZKF7"/>
<gene>
    <name evidence="2" type="ORF">A9404_06820</name>
</gene>
<dbReference type="Gene3D" id="3.20.20.70">
    <property type="entry name" value="Aldolase class I"/>
    <property type="match status" value="1"/>
</dbReference>
<sequence length="365" mass="38611">MIDSPNARAVQVIAEAGVNHNGQADLAFELVSVAAQAGADAVKFQTFKAESLATQDAPKAAYQERTTGTTESQFAMLKRLELSPALHRELKAAAERQGIEFLSSAFDSESLRFLVDELGLKRLKVPSGELTNAPFLLEHARTGAALIVSTGMATLAEVETALGVIAFGRIAESTEKPSVAAFHAAYAAPEGQAALRAGLTLLHCTSDYPAAPSAVNLRAMDTLHTAFDLPVGYSDHTLGTGMSVAAVARGACVIEKHFTLDRTMAGPDHAASLEPEALATMIQDIRAVSVALGDGIKRPQPAEWAVAQVARKSLVARTDIPAGTILTADRIAIMRPGSGVSPLRYWDVLGQSARRDYRAGELLDE</sequence>
<proteinExistence type="predicted"/>
<keyword evidence="3" id="KW-1185">Reference proteome</keyword>
<organism evidence="2 3">
    <name type="scientific">Halothiobacillus diazotrophicus</name>
    <dbReference type="NCBI Taxonomy" id="1860122"/>
    <lineage>
        <taxon>Bacteria</taxon>
        <taxon>Pseudomonadati</taxon>
        <taxon>Pseudomonadota</taxon>
        <taxon>Gammaproteobacteria</taxon>
        <taxon>Chromatiales</taxon>
        <taxon>Halothiobacillaceae</taxon>
        <taxon>Halothiobacillus</taxon>
    </lineage>
</organism>
<dbReference type="InterPro" id="IPR036732">
    <property type="entry name" value="AFP_Neu5c_C_sf"/>
</dbReference>
<dbReference type="InterPro" id="IPR051690">
    <property type="entry name" value="PseI-like"/>
</dbReference>
<dbReference type="InterPro" id="IPR006190">
    <property type="entry name" value="SAF_AFP_Neu5Ac"/>
</dbReference>
<evidence type="ECO:0000313" key="2">
    <source>
        <dbReference type="EMBL" id="ANJ68332.1"/>
    </source>
</evidence>